<accession>A0ABS9K9A1</accession>
<dbReference type="Gene3D" id="2.40.10.120">
    <property type="match status" value="1"/>
</dbReference>
<evidence type="ECO:0000256" key="1">
    <source>
        <dbReference type="SAM" id="SignalP"/>
    </source>
</evidence>
<dbReference type="InterPro" id="IPR009003">
    <property type="entry name" value="Peptidase_S1_PA"/>
</dbReference>
<dbReference type="RefSeq" id="WP_237852269.1">
    <property type="nucleotide sequence ID" value="NZ_JAKLWS010000002.1"/>
</dbReference>
<feature type="signal peptide" evidence="1">
    <location>
        <begin position="1"/>
        <end position="31"/>
    </location>
</feature>
<reference evidence="2" key="2">
    <citation type="submission" date="2024-05" db="EMBL/GenBank/DDBJ databases">
        <title>Rhodohalobacter halophilus gen. nov., sp. nov., a moderately halophilic member of the family Balneolaceae.</title>
        <authorList>
            <person name="Xia J."/>
        </authorList>
    </citation>
    <scope>NUCLEOTIDE SEQUENCE</scope>
    <source>
        <strain evidence="2">WB101</strain>
    </source>
</reference>
<evidence type="ECO:0000313" key="2">
    <source>
        <dbReference type="EMBL" id="MCG2587425.1"/>
    </source>
</evidence>
<dbReference type="EMBL" id="JAKLWS010000002">
    <property type="protein sequence ID" value="MCG2587425.1"/>
    <property type="molecule type" value="Genomic_DNA"/>
</dbReference>
<comment type="caution">
    <text evidence="2">The sequence shown here is derived from an EMBL/GenBank/DDBJ whole genome shotgun (WGS) entry which is preliminary data.</text>
</comment>
<keyword evidence="1" id="KW-0732">Signal</keyword>
<reference evidence="2" key="1">
    <citation type="submission" date="2022-01" db="EMBL/GenBank/DDBJ databases">
        <authorList>
            <person name="Wang Y."/>
        </authorList>
    </citation>
    <scope>NUCLEOTIDE SEQUENCE</scope>
    <source>
        <strain evidence="2">WB101</strain>
    </source>
</reference>
<organism evidence="2 3">
    <name type="scientific">Rhodohalobacter sulfatireducens</name>
    <dbReference type="NCBI Taxonomy" id="2911366"/>
    <lineage>
        <taxon>Bacteria</taxon>
        <taxon>Pseudomonadati</taxon>
        <taxon>Balneolota</taxon>
        <taxon>Balneolia</taxon>
        <taxon>Balneolales</taxon>
        <taxon>Balneolaceae</taxon>
        <taxon>Rhodohalobacter</taxon>
    </lineage>
</organism>
<dbReference type="GO" id="GO:0006508">
    <property type="term" value="P:proteolysis"/>
    <property type="evidence" value="ECO:0007669"/>
    <property type="project" value="UniProtKB-KW"/>
</dbReference>
<dbReference type="Proteomes" id="UP001165366">
    <property type="component" value="Unassembled WGS sequence"/>
</dbReference>
<keyword evidence="2" id="KW-0645">Protease</keyword>
<keyword evidence="3" id="KW-1185">Reference proteome</keyword>
<feature type="chain" id="PRO_5046152656" evidence="1">
    <location>
        <begin position="32"/>
        <end position="345"/>
    </location>
</feature>
<keyword evidence="2" id="KW-0378">Hydrolase</keyword>
<evidence type="ECO:0000313" key="3">
    <source>
        <dbReference type="Proteomes" id="UP001165366"/>
    </source>
</evidence>
<gene>
    <name evidence="2" type="ORF">L6773_02525</name>
</gene>
<dbReference type="SUPFAM" id="SSF50494">
    <property type="entry name" value="Trypsin-like serine proteases"/>
    <property type="match status" value="1"/>
</dbReference>
<name>A0ABS9K9A1_9BACT</name>
<sequence length="345" mass="38650">MEKLVRFTSCWKAFFLVLFAFLMSCSGTREVASGPNDRGYYKNHLQSQEVRDDIKKGFRSVVRIQNNVIYRTYQFYIDDLPRRSELEGVALESVAAQTYLEDQSTAGTAIVLSEFRGKFAMLTAAHTVFYPDTVWHYHSSSNNQQGRLVEAVSVRESVNYILLNDKGVIKLDLVTYDSNRDLAVMTNVEAREDLMTPLSLSIGESDELEWGDIVYALGYPKGAQMVTMGTASRSDHPTRSILIDASFNRGFSGGALFAVRNDGSGLEFIGVVTSALGESETYLAPVASRREAYDPDVPYTGEIFVKTAPRINYGITNAVDSKEVKEFLRENEEQLNNYGVVLPRR</sequence>
<proteinExistence type="predicted"/>
<protein>
    <submittedName>
        <fullName evidence="2">Serine protease</fullName>
    </submittedName>
</protein>
<dbReference type="GO" id="GO:0008233">
    <property type="term" value="F:peptidase activity"/>
    <property type="evidence" value="ECO:0007669"/>
    <property type="project" value="UniProtKB-KW"/>
</dbReference>
<dbReference type="PROSITE" id="PS51257">
    <property type="entry name" value="PROKAR_LIPOPROTEIN"/>
    <property type="match status" value="1"/>
</dbReference>
<dbReference type="Pfam" id="PF13365">
    <property type="entry name" value="Trypsin_2"/>
    <property type="match status" value="1"/>
</dbReference>